<dbReference type="EMBL" id="REGN01007067">
    <property type="protein sequence ID" value="RNA07378.1"/>
    <property type="molecule type" value="Genomic_DNA"/>
</dbReference>
<evidence type="ECO:0000313" key="1">
    <source>
        <dbReference type="EMBL" id="RNA07378.1"/>
    </source>
</evidence>
<dbReference type="Proteomes" id="UP000276133">
    <property type="component" value="Unassembled WGS sequence"/>
</dbReference>
<dbReference type="OrthoDB" id="10611028at2759"/>
<gene>
    <name evidence="1" type="ORF">BpHYR1_022765</name>
</gene>
<protein>
    <submittedName>
        <fullName evidence="1">Uncharacterized protein</fullName>
    </submittedName>
</protein>
<dbReference type="AlphaFoldDB" id="A0A3M7Q8U5"/>
<comment type="caution">
    <text evidence="1">The sequence shown here is derived from an EMBL/GenBank/DDBJ whole genome shotgun (WGS) entry which is preliminary data.</text>
</comment>
<accession>A0A3M7Q8U5</accession>
<evidence type="ECO:0000313" key="2">
    <source>
        <dbReference type="Proteomes" id="UP000276133"/>
    </source>
</evidence>
<sequence length="134" mass="15802">MELDYVRHKNAFNECLLKSDDDTEERMVFATKQIDEIEDEIYYTKEEKIKKLTKEMESLFCKVKQKAIKTFEQSQTSNVSEEIIKRVLSDKRNPTPCPDCGKYMEGPRGLKLHMSRTQFKRNLLISFGVLRQIS</sequence>
<keyword evidence="2" id="KW-1185">Reference proteome</keyword>
<name>A0A3M7Q8U5_BRAPC</name>
<proteinExistence type="predicted"/>
<organism evidence="1 2">
    <name type="scientific">Brachionus plicatilis</name>
    <name type="common">Marine rotifer</name>
    <name type="synonym">Brachionus muelleri</name>
    <dbReference type="NCBI Taxonomy" id="10195"/>
    <lineage>
        <taxon>Eukaryota</taxon>
        <taxon>Metazoa</taxon>
        <taxon>Spiralia</taxon>
        <taxon>Gnathifera</taxon>
        <taxon>Rotifera</taxon>
        <taxon>Eurotatoria</taxon>
        <taxon>Monogononta</taxon>
        <taxon>Pseudotrocha</taxon>
        <taxon>Ploima</taxon>
        <taxon>Brachionidae</taxon>
        <taxon>Brachionus</taxon>
    </lineage>
</organism>
<reference evidence="1 2" key="1">
    <citation type="journal article" date="2018" name="Sci. Rep.">
        <title>Genomic signatures of local adaptation to the degree of environmental predictability in rotifers.</title>
        <authorList>
            <person name="Franch-Gras L."/>
            <person name="Hahn C."/>
            <person name="Garcia-Roger E.M."/>
            <person name="Carmona M.J."/>
            <person name="Serra M."/>
            <person name="Gomez A."/>
        </authorList>
    </citation>
    <scope>NUCLEOTIDE SEQUENCE [LARGE SCALE GENOMIC DNA]</scope>
    <source>
        <strain evidence="1">HYR1</strain>
    </source>
</reference>